<reference evidence="3 4" key="1">
    <citation type="submission" date="2020-08" db="EMBL/GenBank/DDBJ databases">
        <title>Sequencing the genomes of 1000 actinobacteria strains.</title>
        <authorList>
            <person name="Klenk H.-P."/>
        </authorList>
    </citation>
    <scope>NUCLEOTIDE SEQUENCE [LARGE SCALE GENOMIC DNA]</scope>
    <source>
        <strain evidence="3 4">DSM 24947</strain>
    </source>
</reference>
<dbReference type="Proteomes" id="UP000573729">
    <property type="component" value="Unassembled WGS sequence"/>
</dbReference>
<feature type="transmembrane region" description="Helical" evidence="2">
    <location>
        <begin position="142"/>
        <end position="164"/>
    </location>
</feature>
<feature type="transmembrane region" description="Helical" evidence="2">
    <location>
        <begin position="16"/>
        <end position="38"/>
    </location>
</feature>
<dbReference type="RefSeq" id="WP_184219368.1">
    <property type="nucleotide sequence ID" value="NZ_JACHMD010000001.1"/>
</dbReference>
<feature type="compositionally biased region" description="Low complexity" evidence="1">
    <location>
        <begin position="230"/>
        <end position="243"/>
    </location>
</feature>
<dbReference type="EMBL" id="JACHMD010000001">
    <property type="protein sequence ID" value="MBB4668019.1"/>
    <property type="molecule type" value="Genomic_DNA"/>
</dbReference>
<feature type="transmembrane region" description="Helical" evidence="2">
    <location>
        <begin position="44"/>
        <end position="64"/>
    </location>
</feature>
<sequence length="335" mass="35607">MSEPITAPGSTKIFRAAIWVAIGALIAAALVCVVWVLIGDSNGIVGQAFLTILLLAGFAGIAILESALAARRQAWFTLASMLSWVLALLVGAFMIWMPEAPGAYAVGIERFFKFLLILLILQGALLHIRLFTKAFARYQTTFTSVVAYVTMGLLVILGIMLILPLMLAEFFDFLPIYWRVVVALAILVAVGTALVPLVNALFAPKKPRPVDQAPAGQYAYGSAYAASATPQAPEAAPQPQAWPTYADGRTPLPVLPDGSPDWNAYYTGWPTYPQPQAVAPTEPVAADAPPQQPQSPQPPAPQPNTAAPAYQPAPPVPNQPDYPAAPPAPPAPPQQ</sequence>
<comment type="caution">
    <text evidence="3">The sequence shown here is derived from an EMBL/GenBank/DDBJ whole genome shotgun (WGS) entry which is preliminary data.</text>
</comment>
<keyword evidence="4" id="KW-1185">Reference proteome</keyword>
<feature type="compositionally biased region" description="Pro residues" evidence="1">
    <location>
        <begin position="290"/>
        <end position="302"/>
    </location>
</feature>
<feature type="compositionally biased region" description="Pro residues" evidence="1">
    <location>
        <begin position="311"/>
        <end position="335"/>
    </location>
</feature>
<name>A0A7W7FM41_9MICO</name>
<proteinExistence type="predicted"/>
<feature type="region of interest" description="Disordered" evidence="1">
    <location>
        <begin position="276"/>
        <end position="335"/>
    </location>
</feature>
<keyword evidence="2" id="KW-1133">Transmembrane helix</keyword>
<evidence type="ECO:0000313" key="4">
    <source>
        <dbReference type="Proteomes" id="UP000573729"/>
    </source>
</evidence>
<feature type="transmembrane region" description="Helical" evidence="2">
    <location>
        <begin position="111"/>
        <end position="130"/>
    </location>
</feature>
<dbReference type="AlphaFoldDB" id="A0A7W7FM41"/>
<evidence type="ECO:0000256" key="2">
    <source>
        <dbReference type="SAM" id="Phobius"/>
    </source>
</evidence>
<evidence type="ECO:0000256" key="1">
    <source>
        <dbReference type="SAM" id="MobiDB-lite"/>
    </source>
</evidence>
<protein>
    <recommendedName>
        <fullName evidence="5">Agglutinin receptor</fullName>
    </recommendedName>
</protein>
<accession>A0A7W7FM41</accession>
<keyword evidence="2" id="KW-0472">Membrane</keyword>
<evidence type="ECO:0008006" key="5">
    <source>
        <dbReference type="Google" id="ProtNLM"/>
    </source>
</evidence>
<evidence type="ECO:0000313" key="3">
    <source>
        <dbReference type="EMBL" id="MBB4668019.1"/>
    </source>
</evidence>
<gene>
    <name evidence="3" type="ORF">BKA24_002728</name>
</gene>
<feature type="transmembrane region" description="Helical" evidence="2">
    <location>
        <begin position="176"/>
        <end position="202"/>
    </location>
</feature>
<keyword evidence="2" id="KW-0812">Transmembrane</keyword>
<organism evidence="3 4">
    <name type="scientific">Microbacterium marinum</name>
    <dbReference type="NCBI Taxonomy" id="421115"/>
    <lineage>
        <taxon>Bacteria</taxon>
        <taxon>Bacillati</taxon>
        <taxon>Actinomycetota</taxon>
        <taxon>Actinomycetes</taxon>
        <taxon>Micrococcales</taxon>
        <taxon>Microbacteriaceae</taxon>
        <taxon>Microbacterium</taxon>
    </lineage>
</organism>
<feature type="region of interest" description="Disordered" evidence="1">
    <location>
        <begin position="230"/>
        <end position="256"/>
    </location>
</feature>
<feature type="transmembrane region" description="Helical" evidence="2">
    <location>
        <begin position="76"/>
        <end position="96"/>
    </location>
</feature>